<keyword evidence="2" id="KW-1185">Reference proteome</keyword>
<comment type="caution">
    <text evidence="1">The sequence shown here is derived from an EMBL/GenBank/DDBJ whole genome shotgun (WGS) entry which is preliminary data.</text>
</comment>
<proteinExistence type="predicted"/>
<gene>
    <name evidence="1" type="ORF">HW270_07595</name>
</gene>
<dbReference type="Proteomes" id="UP000526307">
    <property type="component" value="Unassembled WGS sequence"/>
</dbReference>
<evidence type="ECO:0000313" key="2">
    <source>
        <dbReference type="Proteomes" id="UP000526307"/>
    </source>
</evidence>
<accession>A0A7Y9B181</accession>
<reference evidence="1 2" key="1">
    <citation type="submission" date="2020-06" db="EMBL/GenBank/DDBJ databases">
        <title>Mogibacterium timidum strain W9173 genomic sequence.</title>
        <authorList>
            <person name="Wade W.G."/>
            <person name="Johnston C.D."/>
            <person name="Chen T."/>
            <person name="Dewhirst F.E."/>
        </authorList>
    </citation>
    <scope>NUCLEOTIDE SEQUENCE [LARGE SCALE GENOMIC DNA]</scope>
    <source>
        <strain evidence="1 2">W9173</strain>
    </source>
</reference>
<dbReference type="RefSeq" id="WP_009644791.1">
    <property type="nucleotide sequence ID" value="NZ_CAUTAN010000010.1"/>
</dbReference>
<organism evidence="1 2">
    <name type="scientific">Mogibacterium timidum</name>
    <dbReference type="NCBI Taxonomy" id="35519"/>
    <lineage>
        <taxon>Bacteria</taxon>
        <taxon>Bacillati</taxon>
        <taxon>Bacillota</taxon>
        <taxon>Clostridia</taxon>
        <taxon>Peptostreptococcales</taxon>
        <taxon>Anaerovoracaceae</taxon>
        <taxon>Mogibacterium</taxon>
    </lineage>
</organism>
<protein>
    <submittedName>
        <fullName evidence="1">Uncharacterized protein</fullName>
    </submittedName>
</protein>
<sequence>MDRDKLYEILDIESPDEFEYYENLSALLEADEMIDSDLILALLKEIELEKLADMLESYFDEWNKVIPDELAELYVTIDTAKLSIMGNFNEYMTDEDYSSLAQAIYDFRRWYVLEDHVHDEESGIELNVRDARYNLSASRFTGDECNYNFDDAYQYVGDSYSVKVSDIIEAEYN</sequence>
<dbReference type="EMBL" id="JABXYR010000002">
    <property type="protein sequence ID" value="NWO23914.1"/>
    <property type="molecule type" value="Genomic_DNA"/>
</dbReference>
<evidence type="ECO:0000313" key="1">
    <source>
        <dbReference type="EMBL" id="NWO23914.1"/>
    </source>
</evidence>
<dbReference type="AlphaFoldDB" id="A0A7Y9B181"/>
<name>A0A7Y9B181_9FIRM</name>